<comment type="caution">
    <text evidence="1">The sequence shown here is derived from an EMBL/GenBank/DDBJ whole genome shotgun (WGS) entry which is preliminary data.</text>
</comment>
<sequence length="123" mass="14170">MKFAKKKKKKVPWMVGYNFGCVLYVVVGVCRRDADVVIPDATPHVFNIIFYATLLESKAFGMMGAFQILLESGHIFNAPLALLGHLRKIDTTYYFVLEFRGVQEGDQKRRETVVYLFLMSQHF</sequence>
<gene>
    <name evidence="1" type="ORF">RFI_22350</name>
</gene>
<name>X6MPK3_RETFI</name>
<reference evidence="1 2" key="1">
    <citation type="journal article" date="2013" name="Curr. Biol.">
        <title>The Genome of the Foraminiferan Reticulomyxa filosa.</title>
        <authorList>
            <person name="Glockner G."/>
            <person name="Hulsmann N."/>
            <person name="Schleicher M."/>
            <person name="Noegel A.A."/>
            <person name="Eichinger L."/>
            <person name="Gallinger C."/>
            <person name="Pawlowski J."/>
            <person name="Sierra R."/>
            <person name="Euteneuer U."/>
            <person name="Pillet L."/>
            <person name="Moustafa A."/>
            <person name="Platzer M."/>
            <person name="Groth M."/>
            <person name="Szafranski K."/>
            <person name="Schliwa M."/>
        </authorList>
    </citation>
    <scope>NUCLEOTIDE SEQUENCE [LARGE SCALE GENOMIC DNA]</scope>
</reference>
<keyword evidence="2" id="KW-1185">Reference proteome</keyword>
<protein>
    <submittedName>
        <fullName evidence="1">Uncharacterized protein</fullName>
    </submittedName>
</protein>
<accession>X6MPK3</accession>
<dbReference type="EMBL" id="ASPP01019555">
    <property type="protein sequence ID" value="ETO15015.1"/>
    <property type="molecule type" value="Genomic_DNA"/>
</dbReference>
<organism evidence="1 2">
    <name type="scientific">Reticulomyxa filosa</name>
    <dbReference type="NCBI Taxonomy" id="46433"/>
    <lineage>
        <taxon>Eukaryota</taxon>
        <taxon>Sar</taxon>
        <taxon>Rhizaria</taxon>
        <taxon>Retaria</taxon>
        <taxon>Foraminifera</taxon>
        <taxon>Monothalamids</taxon>
        <taxon>Reticulomyxidae</taxon>
        <taxon>Reticulomyxa</taxon>
    </lineage>
</organism>
<dbReference type="Proteomes" id="UP000023152">
    <property type="component" value="Unassembled WGS sequence"/>
</dbReference>
<evidence type="ECO:0000313" key="1">
    <source>
        <dbReference type="EMBL" id="ETO15015.1"/>
    </source>
</evidence>
<dbReference type="AlphaFoldDB" id="X6MPK3"/>
<proteinExistence type="predicted"/>
<evidence type="ECO:0000313" key="2">
    <source>
        <dbReference type="Proteomes" id="UP000023152"/>
    </source>
</evidence>